<reference evidence="3" key="1">
    <citation type="journal article" date="2018" name="Genome Biol. Evol.">
        <title>Genomics and development of Lentinus tigrinus, a white-rot wood-decaying mushroom with dimorphic fruiting bodies.</title>
        <authorList>
            <person name="Wu B."/>
            <person name="Xu Z."/>
            <person name="Knudson A."/>
            <person name="Carlson A."/>
            <person name="Chen N."/>
            <person name="Kovaka S."/>
            <person name="LaButti K."/>
            <person name="Lipzen A."/>
            <person name="Pennachio C."/>
            <person name="Riley R."/>
            <person name="Schakwitz W."/>
            <person name="Umezawa K."/>
            <person name="Ohm R.A."/>
            <person name="Grigoriev I.V."/>
            <person name="Nagy L.G."/>
            <person name="Gibbons J."/>
            <person name="Hibbett D."/>
        </authorList>
    </citation>
    <scope>NUCLEOTIDE SEQUENCE [LARGE SCALE GENOMIC DNA]</scope>
    <source>
        <strain evidence="3">ALCF2SS1-6</strain>
    </source>
</reference>
<evidence type="ECO:0000256" key="1">
    <source>
        <dbReference type="PROSITE-ProRule" id="PRU00708"/>
    </source>
</evidence>
<accession>A0A5C2SNZ7</accession>
<gene>
    <name evidence="3" type="ORF">L227DRAFT_519433</name>
</gene>
<name>A0A5C2SNZ7_9APHY</name>
<dbReference type="Gene3D" id="1.25.40.10">
    <property type="entry name" value="Tetratricopeptide repeat domain"/>
    <property type="match status" value="3"/>
</dbReference>
<dbReference type="Pfam" id="PF13812">
    <property type="entry name" value="PPR_3"/>
    <property type="match status" value="1"/>
</dbReference>
<dbReference type="PANTHER" id="PTHR47938:SF35">
    <property type="entry name" value="PENTATRICOPEPTIDE REPEAT-CONTAINING PROTEIN 4, MITOCHONDRIAL-RELATED"/>
    <property type="match status" value="1"/>
</dbReference>
<feature type="compositionally biased region" description="Low complexity" evidence="2">
    <location>
        <begin position="55"/>
        <end position="70"/>
    </location>
</feature>
<proteinExistence type="predicted"/>
<dbReference type="PANTHER" id="PTHR47938">
    <property type="entry name" value="RESPIRATORY COMPLEX I CHAPERONE (CIA84), PUTATIVE (AFU_ORTHOLOGUE AFUA_2G06020)-RELATED"/>
    <property type="match status" value="1"/>
</dbReference>
<dbReference type="OrthoDB" id="185373at2759"/>
<dbReference type="InterPro" id="IPR011990">
    <property type="entry name" value="TPR-like_helical_dom_sf"/>
</dbReference>
<sequence>MALFIAAGGSTNGLRALMSRAVWAKKPHEVLELYERYLSALRDKAVLLETEAEPSHSSQDSSPSSPSTPSPIRDEILLCAITAYAQMDAFNDVLTMYLRVGTRIAPSTLEDFLRLLPPNLQPKLEEYVRRLETASLLSRPEALSKHLVNLTRDNAAMALERLYSHTIAGTRNPDPWLAVEDTELSGTRIIRLPHYFWPSFLKSFLSLRRTDLAARLWDDMLRLGVVPQLVTWNALLDGYARNREVDSVLSTWDLMANQGVKPDALSFRALIHALYQAGMYQEAEKHFAAFEKQFVKPGDSAHTDAILAVYNTIIYDLLFASRDEAAYALLKKMETHGPNPDIITYNTFLRYHARKDDLKAMAQILRKLEPRGLRGDIYTFSTILSAMLKVRPDADKMMINFMNRSGVSPDTTSLTAVIDHLLRERTPESFKAAMELLTKMERNEYPNVEPNEVTYTSVLTGINRGEWLEASVAADWSRRIWETMRNRGIRPLRSTYNVMIKASLGYPGREGVESAMAYYRDMQTERVHIGNDTWYILLRGLADRREIPLAAEVVNDMRRLKKDSMPQSLRVLAHTIIRLSSSNSQRNRGSHL</sequence>
<dbReference type="NCBIfam" id="TIGR00756">
    <property type="entry name" value="PPR"/>
    <property type="match status" value="1"/>
</dbReference>
<evidence type="ECO:0008006" key="5">
    <source>
        <dbReference type="Google" id="ProtNLM"/>
    </source>
</evidence>
<dbReference type="AlphaFoldDB" id="A0A5C2SNZ7"/>
<dbReference type="PROSITE" id="PS51375">
    <property type="entry name" value="PPR"/>
    <property type="match status" value="2"/>
</dbReference>
<dbReference type="Proteomes" id="UP000313359">
    <property type="component" value="Unassembled WGS sequence"/>
</dbReference>
<evidence type="ECO:0000313" key="3">
    <source>
        <dbReference type="EMBL" id="RPD64867.1"/>
    </source>
</evidence>
<dbReference type="GO" id="GO:0003729">
    <property type="term" value="F:mRNA binding"/>
    <property type="evidence" value="ECO:0007669"/>
    <property type="project" value="TreeGrafter"/>
</dbReference>
<evidence type="ECO:0000256" key="2">
    <source>
        <dbReference type="SAM" id="MobiDB-lite"/>
    </source>
</evidence>
<feature type="repeat" description="PPR" evidence="1">
    <location>
        <begin position="228"/>
        <end position="262"/>
    </location>
</feature>
<dbReference type="EMBL" id="ML122253">
    <property type="protein sequence ID" value="RPD64867.1"/>
    <property type="molecule type" value="Genomic_DNA"/>
</dbReference>
<keyword evidence="4" id="KW-1185">Reference proteome</keyword>
<feature type="repeat" description="PPR" evidence="1">
    <location>
        <begin position="263"/>
        <end position="297"/>
    </location>
</feature>
<dbReference type="InterPro" id="IPR002885">
    <property type="entry name" value="PPR_rpt"/>
</dbReference>
<organism evidence="3 4">
    <name type="scientific">Lentinus tigrinus ALCF2SS1-6</name>
    <dbReference type="NCBI Taxonomy" id="1328759"/>
    <lineage>
        <taxon>Eukaryota</taxon>
        <taxon>Fungi</taxon>
        <taxon>Dikarya</taxon>
        <taxon>Basidiomycota</taxon>
        <taxon>Agaricomycotina</taxon>
        <taxon>Agaricomycetes</taxon>
        <taxon>Polyporales</taxon>
        <taxon>Polyporaceae</taxon>
        <taxon>Lentinus</taxon>
    </lineage>
</organism>
<dbReference type="STRING" id="1328759.A0A5C2SNZ7"/>
<protein>
    <recommendedName>
        <fullName evidence="5">Pentacotripeptide-repeat region of PRORP domain-containing protein</fullName>
    </recommendedName>
</protein>
<evidence type="ECO:0000313" key="4">
    <source>
        <dbReference type="Proteomes" id="UP000313359"/>
    </source>
</evidence>
<feature type="region of interest" description="Disordered" evidence="2">
    <location>
        <begin position="50"/>
        <end position="70"/>
    </location>
</feature>
<dbReference type="Pfam" id="PF13041">
    <property type="entry name" value="PPR_2"/>
    <property type="match status" value="2"/>
</dbReference>